<evidence type="ECO:0000256" key="4">
    <source>
        <dbReference type="ARBA" id="ARBA00023136"/>
    </source>
</evidence>
<organism evidence="6">
    <name type="scientific">bioreactor metagenome</name>
    <dbReference type="NCBI Taxonomy" id="1076179"/>
    <lineage>
        <taxon>unclassified sequences</taxon>
        <taxon>metagenomes</taxon>
        <taxon>ecological metagenomes</taxon>
    </lineage>
</organism>
<comment type="subcellular location">
    <subcellularLocation>
        <location evidence="1">Membrane</location>
        <topology evidence="1">Multi-pass membrane protein</topology>
    </subcellularLocation>
</comment>
<comment type="caution">
    <text evidence="6">The sequence shown here is derived from an EMBL/GenBank/DDBJ whole genome shotgun (WGS) entry which is preliminary data.</text>
</comment>
<feature type="transmembrane region" description="Helical" evidence="5">
    <location>
        <begin position="12"/>
        <end position="32"/>
    </location>
</feature>
<keyword evidence="4 5" id="KW-0472">Membrane</keyword>
<keyword evidence="2 5" id="KW-0812">Transmembrane</keyword>
<gene>
    <name evidence="6" type="ORF">SDC9_211096</name>
</gene>
<dbReference type="InterPro" id="IPR006214">
    <property type="entry name" value="Bax_inhibitor_1-related"/>
</dbReference>
<reference evidence="6" key="1">
    <citation type="submission" date="2019-08" db="EMBL/GenBank/DDBJ databases">
        <authorList>
            <person name="Kucharzyk K."/>
            <person name="Murdoch R.W."/>
            <person name="Higgins S."/>
            <person name="Loffler F."/>
        </authorList>
    </citation>
    <scope>NUCLEOTIDE SEQUENCE</scope>
</reference>
<dbReference type="EMBL" id="VSSQ01142591">
    <property type="protein sequence ID" value="MPN63338.1"/>
    <property type="molecule type" value="Genomic_DNA"/>
</dbReference>
<name>A0A645JI14_9ZZZZ</name>
<dbReference type="AlphaFoldDB" id="A0A645JI14"/>
<proteinExistence type="predicted"/>
<evidence type="ECO:0000256" key="3">
    <source>
        <dbReference type="ARBA" id="ARBA00022989"/>
    </source>
</evidence>
<feature type="transmembrane region" description="Helical" evidence="5">
    <location>
        <begin position="44"/>
        <end position="68"/>
    </location>
</feature>
<evidence type="ECO:0000256" key="1">
    <source>
        <dbReference type="ARBA" id="ARBA00004141"/>
    </source>
</evidence>
<protein>
    <recommendedName>
        <fullName evidence="7">Modulator of FtsH protease YccA</fullName>
    </recommendedName>
</protein>
<dbReference type="Pfam" id="PF01027">
    <property type="entry name" value="Bax1-I"/>
    <property type="match status" value="1"/>
</dbReference>
<evidence type="ECO:0000256" key="5">
    <source>
        <dbReference type="SAM" id="Phobius"/>
    </source>
</evidence>
<dbReference type="GO" id="GO:0016020">
    <property type="term" value="C:membrane"/>
    <property type="evidence" value="ECO:0007669"/>
    <property type="project" value="UniProtKB-SubCell"/>
</dbReference>
<keyword evidence="3 5" id="KW-1133">Transmembrane helix</keyword>
<sequence>MILSLFFRSNPLSLAIGLGGAILFGLLTAFDFQRMKRSTSDETVMVALNIFLDFINLFTFILNIVMIFNGGFGSRE</sequence>
<accession>A0A645JI14</accession>
<evidence type="ECO:0008006" key="7">
    <source>
        <dbReference type="Google" id="ProtNLM"/>
    </source>
</evidence>
<evidence type="ECO:0000256" key="2">
    <source>
        <dbReference type="ARBA" id="ARBA00022692"/>
    </source>
</evidence>
<evidence type="ECO:0000313" key="6">
    <source>
        <dbReference type="EMBL" id="MPN63338.1"/>
    </source>
</evidence>